<proteinExistence type="predicted"/>
<organism evidence="1">
    <name type="scientific">Anguilla anguilla</name>
    <name type="common">European freshwater eel</name>
    <name type="synonym">Muraena anguilla</name>
    <dbReference type="NCBI Taxonomy" id="7936"/>
    <lineage>
        <taxon>Eukaryota</taxon>
        <taxon>Metazoa</taxon>
        <taxon>Chordata</taxon>
        <taxon>Craniata</taxon>
        <taxon>Vertebrata</taxon>
        <taxon>Euteleostomi</taxon>
        <taxon>Actinopterygii</taxon>
        <taxon>Neopterygii</taxon>
        <taxon>Teleostei</taxon>
        <taxon>Anguilliformes</taxon>
        <taxon>Anguillidae</taxon>
        <taxon>Anguilla</taxon>
    </lineage>
</organism>
<dbReference type="EMBL" id="GBXM01008262">
    <property type="protein sequence ID" value="JAI00316.1"/>
    <property type="molecule type" value="Transcribed_RNA"/>
</dbReference>
<sequence length="46" mass="5215">MQRISAGRSRRKNVTRPVHLGGSFGCSGGGEKAFFFCFFLKFRFLL</sequence>
<protein>
    <submittedName>
        <fullName evidence="1">Uncharacterized protein</fullName>
    </submittedName>
</protein>
<reference evidence="1" key="2">
    <citation type="journal article" date="2015" name="Fish Shellfish Immunol.">
        <title>Early steps in the European eel (Anguilla anguilla)-Vibrio vulnificus interaction in the gills: Role of the RtxA13 toxin.</title>
        <authorList>
            <person name="Callol A."/>
            <person name="Pajuelo D."/>
            <person name="Ebbesson L."/>
            <person name="Teles M."/>
            <person name="MacKenzie S."/>
            <person name="Amaro C."/>
        </authorList>
    </citation>
    <scope>NUCLEOTIDE SEQUENCE</scope>
</reference>
<evidence type="ECO:0000313" key="1">
    <source>
        <dbReference type="EMBL" id="JAI00316.1"/>
    </source>
</evidence>
<name>A0A0E9XER2_ANGAN</name>
<dbReference type="AlphaFoldDB" id="A0A0E9XER2"/>
<accession>A0A0E9XER2</accession>
<reference evidence="1" key="1">
    <citation type="submission" date="2014-11" db="EMBL/GenBank/DDBJ databases">
        <authorList>
            <person name="Amaro Gonzalez C."/>
        </authorList>
    </citation>
    <scope>NUCLEOTIDE SEQUENCE</scope>
</reference>